<dbReference type="HOGENOM" id="CLU_3139114_0_0_10"/>
<organism evidence="1 2">
    <name type="scientific">Segatella copri DSM 18205</name>
    <dbReference type="NCBI Taxonomy" id="537011"/>
    <lineage>
        <taxon>Bacteria</taxon>
        <taxon>Pseudomonadati</taxon>
        <taxon>Bacteroidota</taxon>
        <taxon>Bacteroidia</taxon>
        <taxon>Bacteroidales</taxon>
        <taxon>Prevotellaceae</taxon>
        <taxon>Segatella</taxon>
    </lineage>
</organism>
<dbReference type="EMBL" id="ACBX02000029">
    <property type="protein sequence ID" value="EFB34727.1"/>
    <property type="molecule type" value="Genomic_DNA"/>
</dbReference>
<evidence type="ECO:0000313" key="2">
    <source>
        <dbReference type="Proteomes" id="UP000004477"/>
    </source>
</evidence>
<gene>
    <name evidence="1" type="ORF">PREVCOP_05707</name>
</gene>
<dbReference type="Proteomes" id="UP000004477">
    <property type="component" value="Unassembled WGS sequence"/>
</dbReference>
<evidence type="ECO:0000313" key="1">
    <source>
        <dbReference type="EMBL" id="EFB34727.1"/>
    </source>
</evidence>
<accession>D1PEQ2</accession>
<dbReference type="STRING" id="537011.PREVCOP_05707"/>
<sequence>MAIIVLNFFIFLYFSFSYNIIYSSSEVKEVKGVIAPYGRRGVKTIVFLA</sequence>
<comment type="caution">
    <text evidence="1">The sequence shown here is derived from an EMBL/GenBank/DDBJ whole genome shotgun (WGS) entry which is preliminary data.</text>
</comment>
<dbReference type="AlphaFoldDB" id="D1PEQ2"/>
<reference evidence="1" key="1">
    <citation type="submission" date="2009-11" db="EMBL/GenBank/DDBJ databases">
        <authorList>
            <person name="Weinstock G."/>
            <person name="Sodergren E."/>
            <person name="Clifton S."/>
            <person name="Fulton L."/>
            <person name="Fulton B."/>
            <person name="Courtney L."/>
            <person name="Fronick C."/>
            <person name="Harrison M."/>
            <person name="Strong C."/>
            <person name="Farmer C."/>
            <person name="Delahaunty K."/>
            <person name="Markovic C."/>
            <person name="Hall O."/>
            <person name="Minx P."/>
            <person name="Tomlinson C."/>
            <person name="Mitreva M."/>
            <person name="Nelson J."/>
            <person name="Hou S."/>
            <person name="Wollam A."/>
            <person name="Pepin K.H."/>
            <person name="Johnson M."/>
            <person name="Bhonagiri V."/>
            <person name="Nash W.E."/>
            <person name="Warren W."/>
            <person name="Chinwalla A."/>
            <person name="Mardis E.R."/>
            <person name="Wilson R.K."/>
        </authorList>
    </citation>
    <scope>NUCLEOTIDE SEQUENCE [LARGE SCALE GENOMIC DNA]</scope>
    <source>
        <strain evidence="1">DSM 18205</strain>
    </source>
</reference>
<proteinExistence type="predicted"/>
<keyword evidence="2" id="KW-1185">Reference proteome</keyword>
<dbReference type="PaxDb" id="537011-PREVCOP_05707"/>
<name>D1PEQ2_9BACT</name>
<protein>
    <submittedName>
        <fullName evidence="1">Uncharacterized protein</fullName>
    </submittedName>
</protein>